<evidence type="ECO:0000256" key="15">
    <source>
        <dbReference type="ARBA" id="ARBA00023136"/>
    </source>
</evidence>
<comment type="function">
    <text evidence="17">Core subunit of the mitochondrial membrane respiratory chain NADH dehydrogenase (Complex I) which catalyzes electron transfer from NADH through the respiratory chain, using ubiquinone as an electron acceptor. Essential for the catalytic activity and assembly of complex I.</text>
</comment>
<evidence type="ECO:0000256" key="5">
    <source>
        <dbReference type="ARBA" id="ARBA00021006"/>
    </source>
</evidence>
<evidence type="ECO:0000256" key="8">
    <source>
        <dbReference type="ARBA" id="ARBA00022692"/>
    </source>
</evidence>
<dbReference type="AlphaFoldDB" id="A0A2D1WBE3"/>
<dbReference type="PANTHER" id="PTHR43507">
    <property type="entry name" value="NADH-UBIQUINONE OXIDOREDUCTASE CHAIN 4"/>
    <property type="match status" value="1"/>
</dbReference>
<accession>A0A2D1WBE3</accession>
<evidence type="ECO:0000256" key="9">
    <source>
        <dbReference type="ARBA" id="ARBA00022967"/>
    </source>
</evidence>
<feature type="transmembrane region" description="Helical" evidence="17">
    <location>
        <begin position="80"/>
        <end position="99"/>
    </location>
</feature>
<dbReference type="InterPro" id="IPR003918">
    <property type="entry name" value="NADH_UbQ_OxRdtase"/>
</dbReference>
<feature type="transmembrane region" description="Helical" evidence="17">
    <location>
        <begin position="266"/>
        <end position="285"/>
    </location>
</feature>
<dbReference type="EC" id="7.1.1.2" evidence="4 17"/>
<evidence type="ECO:0000256" key="14">
    <source>
        <dbReference type="ARBA" id="ARBA00023128"/>
    </source>
</evidence>
<evidence type="ECO:0000256" key="17">
    <source>
        <dbReference type="RuleBase" id="RU003297"/>
    </source>
</evidence>
<feature type="transmembrane region" description="Helical" evidence="17">
    <location>
        <begin position="21"/>
        <end position="41"/>
    </location>
</feature>
<keyword evidence="14 17" id="KW-0496">Mitochondrion</keyword>
<evidence type="ECO:0000256" key="12">
    <source>
        <dbReference type="ARBA" id="ARBA00023027"/>
    </source>
</evidence>
<keyword evidence="12 17" id="KW-0520">NAD</keyword>
<keyword evidence="13 17" id="KW-0830">Ubiquinone</keyword>
<organism evidence="19">
    <name type="scientific">Parapolybia crocea</name>
    <dbReference type="NCBI Taxonomy" id="2051043"/>
    <lineage>
        <taxon>Eukaryota</taxon>
        <taxon>Metazoa</taxon>
        <taxon>Ecdysozoa</taxon>
        <taxon>Arthropoda</taxon>
        <taxon>Hexapoda</taxon>
        <taxon>Insecta</taxon>
        <taxon>Pterygota</taxon>
        <taxon>Neoptera</taxon>
        <taxon>Endopterygota</taxon>
        <taxon>Hymenoptera</taxon>
        <taxon>Apocrita</taxon>
        <taxon>Aculeata</taxon>
        <taxon>Vespoidea</taxon>
        <taxon>Vespidae</taxon>
        <taxon>Polistinae</taxon>
        <taxon>Ropalidiini</taxon>
        <taxon>Parapolybia</taxon>
    </lineage>
</organism>
<feature type="transmembrane region" description="Helical" evidence="17">
    <location>
        <begin position="415"/>
        <end position="437"/>
    </location>
</feature>
<evidence type="ECO:0000256" key="3">
    <source>
        <dbReference type="ARBA" id="ARBA00009025"/>
    </source>
</evidence>
<keyword evidence="15 17" id="KW-0472">Membrane</keyword>
<evidence type="ECO:0000259" key="18">
    <source>
        <dbReference type="Pfam" id="PF00361"/>
    </source>
</evidence>
<comment type="function">
    <text evidence="1">Core subunit of the mitochondrial membrane respiratory chain NADH dehydrogenase (Complex I) that is believed to belong to the minimal assembly required for catalysis. Complex I functions in the transfer of electrons from NADH to the respiratory chain. The immediate electron acceptor for the enzyme is believed to be ubiquinone.</text>
</comment>
<evidence type="ECO:0000256" key="10">
    <source>
        <dbReference type="ARBA" id="ARBA00022982"/>
    </source>
</evidence>
<evidence type="ECO:0000256" key="4">
    <source>
        <dbReference type="ARBA" id="ARBA00012944"/>
    </source>
</evidence>
<evidence type="ECO:0000256" key="1">
    <source>
        <dbReference type="ARBA" id="ARBA00003257"/>
    </source>
</evidence>
<feature type="transmembrane region" description="Helical" evidence="17">
    <location>
        <begin position="291"/>
        <end position="312"/>
    </location>
</feature>
<dbReference type="RefSeq" id="YP_009443221.1">
    <property type="nucleotide sequence ID" value="NC_036343.1"/>
</dbReference>
<dbReference type="CTD" id="4538"/>
<evidence type="ECO:0000256" key="2">
    <source>
        <dbReference type="ARBA" id="ARBA00004225"/>
    </source>
</evidence>
<dbReference type="PRINTS" id="PR01437">
    <property type="entry name" value="NUOXDRDTASE4"/>
</dbReference>
<dbReference type="GO" id="GO:0015990">
    <property type="term" value="P:electron transport coupled proton transport"/>
    <property type="evidence" value="ECO:0007669"/>
    <property type="project" value="TreeGrafter"/>
</dbReference>
<dbReference type="GO" id="GO:0003954">
    <property type="term" value="F:NADH dehydrogenase activity"/>
    <property type="evidence" value="ECO:0007669"/>
    <property type="project" value="TreeGrafter"/>
</dbReference>
<dbReference type="EMBL" id="KY679828">
    <property type="protein sequence ID" value="ATP85021.1"/>
    <property type="molecule type" value="Genomic_DNA"/>
</dbReference>
<evidence type="ECO:0000256" key="6">
    <source>
        <dbReference type="ARBA" id="ARBA00022448"/>
    </source>
</evidence>
<geneLocation type="mitochondrion" evidence="19"/>
<protein>
    <recommendedName>
        <fullName evidence="5 17">NADH-ubiquinone oxidoreductase chain 4</fullName>
        <ecNumber evidence="4 17">7.1.1.2</ecNumber>
    </recommendedName>
</protein>
<keyword evidence="11 17" id="KW-1133">Transmembrane helix</keyword>
<dbReference type="GeneID" id="35093030"/>
<dbReference type="GO" id="GO:0042773">
    <property type="term" value="P:ATP synthesis coupled electron transport"/>
    <property type="evidence" value="ECO:0007669"/>
    <property type="project" value="InterPro"/>
</dbReference>
<feature type="transmembrane region" description="Helical" evidence="17">
    <location>
        <begin position="133"/>
        <end position="155"/>
    </location>
</feature>
<feature type="transmembrane region" description="Helical" evidence="17">
    <location>
        <begin position="206"/>
        <end position="232"/>
    </location>
</feature>
<feature type="transmembrane region" description="Helical" evidence="17">
    <location>
        <begin position="105"/>
        <end position="126"/>
    </location>
</feature>
<keyword evidence="6 17" id="KW-0813">Transport</keyword>
<evidence type="ECO:0000313" key="19">
    <source>
        <dbReference type="EMBL" id="ATP85021.1"/>
    </source>
</evidence>
<evidence type="ECO:0000256" key="16">
    <source>
        <dbReference type="ARBA" id="ARBA00049551"/>
    </source>
</evidence>
<evidence type="ECO:0000256" key="11">
    <source>
        <dbReference type="ARBA" id="ARBA00022989"/>
    </source>
</evidence>
<evidence type="ECO:0000256" key="13">
    <source>
        <dbReference type="ARBA" id="ARBA00023075"/>
    </source>
</evidence>
<comment type="catalytic activity">
    <reaction evidence="16 17">
        <text>a ubiquinone + NADH + 5 H(+)(in) = a ubiquinol + NAD(+) + 4 H(+)(out)</text>
        <dbReference type="Rhea" id="RHEA:29091"/>
        <dbReference type="Rhea" id="RHEA-COMP:9565"/>
        <dbReference type="Rhea" id="RHEA-COMP:9566"/>
        <dbReference type="ChEBI" id="CHEBI:15378"/>
        <dbReference type="ChEBI" id="CHEBI:16389"/>
        <dbReference type="ChEBI" id="CHEBI:17976"/>
        <dbReference type="ChEBI" id="CHEBI:57540"/>
        <dbReference type="ChEBI" id="CHEBI:57945"/>
        <dbReference type="EC" id="7.1.1.2"/>
    </reaction>
</comment>
<evidence type="ECO:0000256" key="7">
    <source>
        <dbReference type="ARBA" id="ARBA00022660"/>
    </source>
</evidence>
<dbReference type="Pfam" id="PF00361">
    <property type="entry name" value="Proton_antipo_M"/>
    <property type="match status" value="1"/>
</dbReference>
<dbReference type="InterPro" id="IPR001750">
    <property type="entry name" value="ND/Mrp_TM"/>
</dbReference>
<keyword evidence="9" id="KW-1278">Translocase</keyword>
<gene>
    <name evidence="19" type="primary">ND4</name>
</gene>
<comment type="subcellular location">
    <subcellularLocation>
        <location evidence="2 17">Mitochondrion membrane</location>
        <topology evidence="2 17">Multi-pass membrane protein</topology>
    </subcellularLocation>
</comment>
<reference evidence="19" key="1">
    <citation type="journal article" date="2017" name="Kun Chong Xue Bao">
        <title>Sequencing and analysis of the complete mitochondrial genome of Parapolybia crocea (Hymenoptera: Vespidae).</title>
        <authorList>
            <person name="Peng Y."/>
            <person name="Chen B."/>
            <person name="Li T."/>
        </authorList>
    </citation>
    <scope>NUCLEOTIDE SEQUENCE</scope>
</reference>
<keyword evidence="7 17" id="KW-0679">Respiratory chain</keyword>
<name>A0A2D1WBE3_9HYME</name>
<proteinExistence type="inferred from homology"/>
<feature type="transmembrane region" description="Helical" evidence="17">
    <location>
        <begin position="238"/>
        <end position="259"/>
    </location>
</feature>
<dbReference type="GO" id="GO:0008137">
    <property type="term" value="F:NADH dehydrogenase (ubiquinone) activity"/>
    <property type="evidence" value="ECO:0007669"/>
    <property type="project" value="UniProtKB-UniRule"/>
</dbReference>
<dbReference type="GO" id="GO:0048039">
    <property type="term" value="F:ubiquinone binding"/>
    <property type="evidence" value="ECO:0007669"/>
    <property type="project" value="TreeGrafter"/>
</dbReference>
<keyword evidence="8 17" id="KW-0812">Transmembrane</keyword>
<feature type="transmembrane region" description="Helical" evidence="17">
    <location>
        <begin position="376"/>
        <end position="395"/>
    </location>
</feature>
<dbReference type="GO" id="GO:0031966">
    <property type="term" value="C:mitochondrial membrane"/>
    <property type="evidence" value="ECO:0007669"/>
    <property type="project" value="UniProtKB-SubCell"/>
</dbReference>
<sequence>MMKFLLMMLISFGLFFFNNKFNKFIICFFLSMNMFLLNIYTTNLWIGGMNLFYIDYYSFYLIILSLWLIGCILLLNLSSFLMLMTYLLMNILVLCFLVFNLMMFYLLFEMSLLPMFFIIMIGGYTFERLEAVMYMFMYTVISSMPFLWMILNMYLNFKSLMIIYMIFGMIELGWLMYYIFLFTFLIKIPMFIFHIWLPKAHVEAPVYGSMILAGVLLKLGSYGVLRLIQIFMIDSIVYGFYLISLSVIGGILMGGVCLIQVDLKMLVAYSSLVHMGLMIAGMLTLTKMGLIGGFMMMLAHGLCSSGLFYLVNLNYERLGSRLMFINKGSLMVNPSLGLFWFLLCSSNLAAPVSLNLVSEIFLLISLVCWDLKLMMFMMILSFVSATYSLYLFSFSQHGSLINLLMNYKPVNLKDFFMLIIHWVPLNILFLNLGLFMII</sequence>
<feature type="domain" description="NADH:quinone oxidoreductase/Mrp antiporter transmembrane" evidence="18">
    <location>
        <begin position="100"/>
        <end position="382"/>
    </location>
</feature>
<keyword evidence="10 17" id="KW-0249">Electron transport</keyword>
<dbReference type="PANTHER" id="PTHR43507:SF20">
    <property type="entry name" value="NADH-UBIQUINONE OXIDOREDUCTASE CHAIN 4"/>
    <property type="match status" value="1"/>
</dbReference>
<comment type="similarity">
    <text evidence="3 17">Belongs to the complex I subunit 4 family.</text>
</comment>
<feature type="transmembrane region" description="Helical" evidence="17">
    <location>
        <begin position="56"/>
        <end position="75"/>
    </location>
</feature>